<feature type="compositionally biased region" description="Low complexity" evidence="2">
    <location>
        <begin position="765"/>
        <end position="777"/>
    </location>
</feature>
<comment type="caution">
    <text evidence="5">The sequence shown here is derived from an EMBL/GenBank/DDBJ whole genome shotgun (WGS) entry which is preliminary data.</text>
</comment>
<keyword evidence="1" id="KW-0117">Actin capping</keyword>
<keyword evidence="7" id="KW-1185">Reference proteome</keyword>
<dbReference type="Gene3D" id="3.40.20.10">
    <property type="entry name" value="Severin"/>
    <property type="match status" value="5"/>
</dbReference>
<evidence type="ECO:0000313" key="7">
    <source>
        <dbReference type="Proteomes" id="UP000583929"/>
    </source>
</evidence>
<dbReference type="InterPro" id="IPR007122">
    <property type="entry name" value="Villin/Gelsolin"/>
</dbReference>
<dbReference type="Gene3D" id="1.10.950.10">
    <property type="entry name" value="Villin headpiece domain"/>
    <property type="match status" value="1"/>
</dbReference>
<dbReference type="GO" id="GO:0051015">
    <property type="term" value="F:actin filament binding"/>
    <property type="evidence" value="ECO:0007669"/>
    <property type="project" value="InterPro"/>
</dbReference>
<reference evidence="6 7" key="1">
    <citation type="journal article" date="2020" name="bioRxiv">
        <title>Sequence and annotation of 42 cannabis genomes reveals extensive copy number variation in cannabinoid synthesis and pathogen resistance genes.</title>
        <authorList>
            <person name="Mckernan K.J."/>
            <person name="Helbert Y."/>
            <person name="Kane L.T."/>
            <person name="Ebling H."/>
            <person name="Zhang L."/>
            <person name="Liu B."/>
            <person name="Eaton Z."/>
            <person name="Mclaughlin S."/>
            <person name="Kingan S."/>
            <person name="Baybayan P."/>
            <person name="Concepcion G."/>
            <person name="Jordan M."/>
            <person name="Riva A."/>
            <person name="Barbazuk W."/>
            <person name="Harkins T."/>
        </authorList>
    </citation>
    <scope>NUCLEOTIDE SEQUENCE [LARGE SCALE GENOMIC DNA]</scope>
    <source>
        <strain evidence="6 7">cv. Jamaican Lion 4</strain>
        <strain evidence="4">Father</strain>
        <strain evidence="5">Mother</strain>
        <tissue evidence="5">Leaf</tissue>
    </source>
</reference>
<evidence type="ECO:0000313" key="5">
    <source>
        <dbReference type="EMBL" id="KAF4374370.1"/>
    </source>
</evidence>
<dbReference type="InterPro" id="IPR007123">
    <property type="entry name" value="Gelsolin-like_dom"/>
</dbReference>
<dbReference type="GO" id="GO:0007015">
    <property type="term" value="P:actin filament organization"/>
    <property type="evidence" value="ECO:0007669"/>
    <property type="project" value="UniProtKB-ARBA"/>
</dbReference>
<organism evidence="5 6">
    <name type="scientific">Cannabis sativa</name>
    <name type="common">Hemp</name>
    <name type="synonym">Marijuana</name>
    <dbReference type="NCBI Taxonomy" id="3483"/>
    <lineage>
        <taxon>Eukaryota</taxon>
        <taxon>Viridiplantae</taxon>
        <taxon>Streptophyta</taxon>
        <taxon>Embryophyta</taxon>
        <taxon>Tracheophyta</taxon>
        <taxon>Spermatophyta</taxon>
        <taxon>Magnoliopsida</taxon>
        <taxon>eudicotyledons</taxon>
        <taxon>Gunneridae</taxon>
        <taxon>Pentapetalae</taxon>
        <taxon>rosids</taxon>
        <taxon>fabids</taxon>
        <taxon>Rosales</taxon>
        <taxon>Cannabaceae</taxon>
        <taxon>Cannabis</taxon>
    </lineage>
</organism>
<evidence type="ECO:0000313" key="6">
    <source>
        <dbReference type="Proteomes" id="UP000525078"/>
    </source>
</evidence>
<dbReference type="PROSITE" id="PS51089">
    <property type="entry name" value="HP"/>
    <property type="match status" value="1"/>
</dbReference>
<protein>
    <recommendedName>
        <fullName evidence="3">HP domain-containing protein</fullName>
    </recommendedName>
</protein>
<dbReference type="CDD" id="cd11289">
    <property type="entry name" value="gelsolin_S2_like"/>
    <property type="match status" value="1"/>
</dbReference>
<proteinExistence type="predicted"/>
<dbReference type="SUPFAM" id="SSF47050">
    <property type="entry name" value="VHP, Villin headpiece domain"/>
    <property type="match status" value="1"/>
</dbReference>
<dbReference type="PANTHER" id="PTHR11977">
    <property type="entry name" value="VILLIN"/>
    <property type="match status" value="1"/>
</dbReference>
<feature type="compositionally biased region" description="Low complexity" evidence="2">
    <location>
        <begin position="721"/>
        <end position="744"/>
    </location>
</feature>
<dbReference type="AlphaFoldDB" id="A0A7J6FX71"/>
<evidence type="ECO:0000259" key="3">
    <source>
        <dbReference type="PROSITE" id="PS51089"/>
    </source>
</evidence>
<dbReference type="CDD" id="cd11293">
    <property type="entry name" value="gelsolin_S4_like"/>
    <property type="match status" value="1"/>
</dbReference>
<accession>A0A7J6FX71</accession>
<evidence type="ECO:0000256" key="1">
    <source>
        <dbReference type="ARBA" id="ARBA00022467"/>
    </source>
</evidence>
<dbReference type="InterPro" id="IPR036886">
    <property type="entry name" value="Villin_headpiece_dom_sf"/>
</dbReference>
<evidence type="ECO:0000256" key="2">
    <source>
        <dbReference type="SAM" id="MobiDB-lite"/>
    </source>
</evidence>
<dbReference type="CDD" id="cd11290">
    <property type="entry name" value="gelsolin_S1_like"/>
    <property type="match status" value="1"/>
</dbReference>
<dbReference type="PRINTS" id="PR00597">
    <property type="entry name" value="GELSOLIN"/>
</dbReference>
<evidence type="ECO:0000313" key="4">
    <source>
        <dbReference type="EMBL" id="KAF4358812.1"/>
    </source>
</evidence>
<feature type="domain" description="HP" evidence="3">
    <location>
        <begin position="800"/>
        <end position="865"/>
    </location>
</feature>
<dbReference type="SMART" id="SM00153">
    <property type="entry name" value="VHP"/>
    <property type="match status" value="1"/>
</dbReference>
<dbReference type="InterPro" id="IPR003128">
    <property type="entry name" value="Villin_headpiece"/>
</dbReference>
<dbReference type="CDD" id="cd11292">
    <property type="entry name" value="gelsolin_S3_like"/>
    <property type="match status" value="1"/>
</dbReference>
<dbReference type="EMBL" id="JAATIQ010000374">
    <property type="protein sequence ID" value="KAF4358812.1"/>
    <property type="molecule type" value="Genomic_DNA"/>
</dbReference>
<dbReference type="PANTHER" id="PTHR11977:SF25">
    <property type="entry name" value="VILLIN-1"/>
    <property type="match status" value="1"/>
</dbReference>
<sequence length="865" mass="97546">MSLYAKDTDQAFQGAGTKPGLEIWCVENLQLVAVPKTSYGKFYSGNSYLILHTIIRKSGPPLHDIHYWLGNDTNKVDSDLASDKALELDAALGSCSVQYRELQGQETEKFLSYFKPCIIPIEGVYSSQKGHSNEDTYEVRLLTCKGDHVVHVKEVPFSRSSLNHNDVFVLDTASKIFLFSGCNSSTQERAKALEVVQYIKDTKHSGNCEVATIEDGKFVGDSEVGEFWSFFGGYAPIPRESPSFFQDQITYQGKLSQIESDSFAREVLEADKCYMLDCEAEIFVWMGRLTSVTERKTSISAAEDFLRNQGRSAGTHLSLITEGLETSKFRSYFANWPLKVEPRLFEEGREKVAAIFKQNGYEVKELPEEDIEPLIDCRGTLKVWRVDGDELSLVPISEQRKLFSGDCYVVQYTYSGNGREENLFYAWLGCESTLEDRRDVISHMNSVVDSTRGDPVMAQVVQDKEPDQFFFIFQMLIIYKGGKSAGYRKFLAEKGIDDKMNNESEDAFFRIQGTSPDNMQAIQVDQPTWQPISVREGSEPDIFWTALGGKTEYAKGKEMKGHVEDPRLLLLNITEGRKIVHSSAVVLNDNMAKEIFNFTQDDLTTEDVLALDCHNELYIWIGCHSKVKSKQQALMLGQKFLETDVLAEGLSVDTPFYVVTEGKEPTFFTRFFEWDFSKQNMHGNSFERKLAKLKGKPQSVEAPLRTSWKSYSRESTPNGLRSRSVSSNGRGRSPSPAPNGSSSNWKSPVSRSQSTSTPTARKLFSESPRSGSSPGSPTEDTRSSIENSYSQANETEAENNINLIIYPYERLKVVSSDPVPGIDVTKREAYLSDEEFVAKFGMTKGNFYKLPKWKQNKLKMSLNLF</sequence>
<feature type="compositionally biased region" description="Polar residues" evidence="2">
    <location>
        <begin position="784"/>
        <end position="794"/>
    </location>
</feature>
<dbReference type="EMBL" id="JAATIP010000096">
    <property type="protein sequence ID" value="KAF4374370.1"/>
    <property type="molecule type" value="Genomic_DNA"/>
</dbReference>
<name>A0A7J6FX71_CANSA</name>
<dbReference type="SMART" id="SM00262">
    <property type="entry name" value="GEL"/>
    <property type="match status" value="5"/>
</dbReference>
<dbReference type="SUPFAM" id="SSF55753">
    <property type="entry name" value="Actin depolymerizing proteins"/>
    <property type="match status" value="5"/>
</dbReference>
<dbReference type="GO" id="GO:0051693">
    <property type="term" value="P:actin filament capping"/>
    <property type="evidence" value="ECO:0007669"/>
    <property type="project" value="UniProtKB-KW"/>
</dbReference>
<gene>
    <name evidence="5" type="ORF">F8388_002268</name>
    <name evidence="4" type="ORF">G4B88_023096</name>
</gene>
<feature type="compositionally biased region" description="Polar residues" evidence="2">
    <location>
        <begin position="707"/>
        <end position="719"/>
    </location>
</feature>
<dbReference type="Proteomes" id="UP000525078">
    <property type="component" value="Unassembled WGS sequence"/>
</dbReference>
<feature type="region of interest" description="Disordered" evidence="2">
    <location>
        <begin position="692"/>
        <end position="794"/>
    </location>
</feature>
<dbReference type="Proteomes" id="UP000583929">
    <property type="component" value="Unassembled WGS sequence"/>
</dbReference>
<feature type="compositionally biased region" description="Polar residues" evidence="2">
    <location>
        <begin position="745"/>
        <end position="759"/>
    </location>
</feature>
<dbReference type="InterPro" id="IPR029006">
    <property type="entry name" value="ADF-H/Gelsolin-like_dom_sf"/>
</dbReference>
<dbReference type="Pfam" id="PF00626">
    <property type="entry name" value="Gelsolin"/>
    <property type="match status" value="4"/>
</dbReference>
<dbReference type="Pfam" id="PF02209">
    <property type="entry name" value="VHP"/>
    <property type="match status" value="1"/>
</dbReference>